<evidence type="ECO:0000313" key="1">
    <source>
        <dbReference type="EMBL" id="MBP2032587.1"/>
    </source>
</evidence>
<evidence type="ECO:0008006" key="3">
    <source>
        <dbReference type="Google" id="ProtNLM"/>
    </source>
</evidence>
<gene>
    <name evidence="1" type="ORF">J2Z42_001259</name>
</gene>
<comment type="caution">
    <text evidence="1">The sequence shown here is derived from an EMBL/GenBank/DDBJ whole genome shotgun (WGS) entry which is preliminary data.</text>
</comment>
<dbReference type="RefSeq" id="WP_209701767.1">
    <property type="nucleotide sequence ID" value="NZ_JAGGLM010000005.1"/>
</dbReference>
<reference evidence="1 2" key="1">
    <citation type="submission" date="2021-03" db="EMBL/GenBank/DDBJ databases">
        <title>Genomic Encyclopedia of Type Strains, Phase IV (KMG-IV): sequencing the most valuable type-strain genomes for metagenomic binning, comparative biology and taxonomic classification.</title>
        <authorList>
            <person name="Goeker M."/>
        </authorList>
    </citation>
    <scope>NUCLEOTIDE SEQUENCE [LARGE SCALE GENOMIC DNA]</scope>
    <source>
        <strain evidence="1 2">DSM 28783</strain>
    </source>
</reference>
<keyword evidence="2" id="KW-1185">Reference proteome</keyword>
<name>A0ABS4KRC5_9CLOT</name>
<organism evidence="1 2">
    <name type="scientific">Clostridium algifaecis</name>
    <dbReference type="NCBI Taxonomy" id="1472040"/>
    <lineage>
        <taxon>Bacteria</taxon>
        <taxon>Bacillati</taxon>
        <taxon>Bacillota</taxon>
        <taxon>Clostridia</taxon>
        <taxon>Eubacteriales</taxon>
        <taxon>Clostridiaceae</taxon>
        <taxon>Clostridium</taxon>
    </lineage>
</organism>
<dbReference type="Proteomes" id="UP001519307">
    <property type="component" value="Unassembled WGS sequence"/>
</dbReference>
<protein>
    <recommendedName>
        <fullName evidence="3">Restriction endonuclease type IV Mrr domain-containing protein</fullName>
    </recommendedName>
</protein>
<dbReference type="EMBL" id="JAGGLM010000005">
    <property type="protein sequence ID" value="MBP2032587.1"/>
    <property type="molecule type" value="Genomic_DNA"/>
</dbReference>
<evidence type="ECO:0000313" key="2">
    <source>
        <dbReference type="Proteomes" id="UP001519307"/>
    </source>
</evidence>
<proteinExistence type="predicted"/>
<sequence length="245" mass="28369">MKMEISKEILQFADFVDEVAEQDSDYGLREFFKIKGDVLNECSKLINRTEEINQIIPKASKSQKGKLSYEKGPLLEKLAKVIFSIRNIYLINERVECDSNEIDLLLRPSTNNSIYSRLLLDYLRSDILIECKNHSEKIDVTLLGKFYSLLRYKRVKFGIMFSYYPLTGENEWDAAVGLSKKLYLRDETIIVNVTIDDIKEILNPEGNDKNIISIIKRKVGNIKYHTNINDSILPHPAEKKMKKPS</sequence>
<accession>A0ABS4KRC5</accession>